<accession>A0A9N8ZY63</accession>
<feature type="non-terminal residue" evidence="1">
    <location>
        <position position="1"/>
    </location>
</feature>
<comment type="caution">
    <text evidence="1">The sequence shown here is derived from an EMBL/GenBank/DDBJ whole genome shotgun (WGS) entry which is preliminary data.</text>
</comment>
<keyword evidence="2" id="KW-1185">Reference proteome</keyword>
<evidence type="ECO:0000313" key="2">
    <source>
        <dbReference type="Proteomes" id="UP000789759"/>
    </source>
</evidence>
<reference evidence="1" key="1">
    <citation type="submission" date="2021-06" db="EMBL/GenBank/DDBJ databases">
        <authorList>
            <person name="Kallberg Y."/>
            <person name="Tangrot J."/>
            <person name="Rosling A."/>
        </authorList>
    </citation>
    <scope>NUCLEOTIDE SEQUENCE</scope>
    <source>
        <strain evidence="1">FL966</strain>
    </source>
</reference>
<dbReference type="AlphaFoldDB" id="A0A9N8ZY63"/>
<proteinExistence type="predicted"/>
<sequence length="52" mass="5958">KQFLVNINISAIHKDSNDSNNFEKLLLDVICVSVWALSFYDPKNAQVVTNKY</sequence>
<dbReference type="EMBL" id="CAJVQA010001343">
    <property type="protein sequence ID" value="CAG8511278.1"/>
    <property type="molecule type" value="Genomic_DNA"/>
</dbReference>
<gene>
    <name evidence="1" type="ORF">CPELLU_LOCUS2929</name>
</gene>
<protein>
    <submittedName>
        <fullName evidence="1">19098_t:CDS:1</fullName>
    </submittedName>
</protein>
<name>A0A9N8ZY63_9GLOM</name>
<evidence type="ECO:0000313" key="1">
    <source>
        <dbReference type="EMBL" id="CAG8511278.1"/>
    </source>
</evidence>
<organism evidence="1 2">
    <name type="scientific">Cetraspora pellucida</name>
    <dbReference type="NCBI Taxonomy" id="1433469"/>
    <lineage>
        <taxon>Eukaryota</taxon>
        <taxon>Fungi</taxon>
        <taxon>Fungi incertae sedis</taxon>
        <taxon>Mucoromycota</taxon>
        <taxon>Glomeromycotina</taxon>
        <taxon>Glomeromycetes</taxon>
        <taxon>Diversisporales</taxon>
        <taxon>Gigasporaceae</taxon>
        <taxon>Cetraspora</taxon>
    </lineage>
</organism>
<dbReference type="Proteomes" id="UP000789759">
    <property type="component" value="Unassembled WGS sequence"/>
</dbReference>